<accession>A0A381U056</accession>
<dbReference type="AlphaFoldDB" id="A0A381U056"/>
<dbReference type="Pfam" id="PF07040">
    <property type="entry name" value="DUF1326"/>
    <property type="match status" value="1"/>
</dbReference>
<reference evidence="1" key="1">
    <citation type="submission" date="2018-05" db="EMBL/GenBank/DDBJ databases">
        <authorList>
            <person name="Lanie J.A."/>
            <person name="Ng W.-L."/>
            <person name="Kazmierczak K.M."/>
            <person name="Andrzejewski T.M."/>
            <person name="Davidsen T.M."/>
            <person name="Wayne K.J."/>
            <person name="Tettelin H."/>
            <person name="Glass J.I."/>
            <person name="Rusch D."/>
            <person name="Podicherti R."/>
            <person name="Tsui H.-C.T."/>
            <person name="Winkler M.E."/>
        </authorList>
    </citation>
    <scope>NUCLEOTIDE SEQUENCE</scope>
</reference>
<protein>
    <recommendedName>
        <fullName evidence="2">DUF1326 domain-containing protein</fullName>
    </recommendedName>
</protein>
<sequence length="204" mass="21390">MTTATKWNLSGTYFESCDCEIACPCIFLSAPSTEAGDCNVLIVWDIESGSFGDTDLSGLNVAMAAHAPGLMIDGNWKVALYLDEGANESQQAALTQVFGGQVGGVFEIFAGFISEILGVSSASIEYKSQGKSRSVTVGNIAEASIEAIEGLEGSDVTVSGNPLGVVPGVPVVVSRSSVNTFEDHDMKWNVSGKNGYYSAFNYEG</sequence>
<proteinExistence type="predicted"/>
<organism evidence="1">
    <name type="scientific">marine metagenome</name>
    <dbReference type="NCBI Taxonomy" id="408172"/>
    <lineage>
        <taxon>unclassified sequences</taxon>
        <taxon>metagenomes</taxon>
        <taxon>ecological metagenomes</taxon>
    </lineage>
</organism>
<gene>
    <name evidence="1" type="ORF">METZ01_LOCUS73912</name>
</gene>
<dbReference type="InterPro" id="IPR009758">
    <property type="entry name" value="DUF1326"/>
</dbReference>
<name>A0A381U056_9ZZZZ</name>
<dbReference type="EMBL" id="UINC01005396">
    <property type="protein sequence ID" value="SVA21058.1"/>
    <property type="molecule type" value="Genomic_DNA"/>
</dbReference>
<evidence type="ECO:0008006" key="2">
    <source>
        <dbReference type="Google" id="ProtNLM"/>
    </source>
</evidence>
<evidence type="ECO:0000313" key="1">
    <source>
        <dbReference type="EMBL" id="SVA21058.1"/>
    </source>
</evidence>